<gene>
    <name evidence="3" type="ORF">NV381_09655</name>
</gene>
<evidence type="ECO:0000313" key="4">
    <source>
        <dbReference type="Proteomes" id="UP001300012"/>
    </source>
</evidence>
<sequence>MQKVILNEELMLHISPDSHNQNKYVNQDTTLSEHPDQTKLPKLTMKLLHELIKELRQENAKLYHRVTELERQLEELAHVQVEAAAAAELANPIDKMKSNSIETAAYPANEPSIRVTRSQRHPAPKKKSWEDLWHLLFRPSLQRQK</sequence>
<reference evidence="3 4" key="1">
    <citation type="submission" date="2022-08" db="EMBL/GenBank/DDBJ databases">
        <title>Paenibacillus endoradicis sp. nov., Paenibacillus radicibacter sp. nov and Paenibacillus pararadicis sp. nov., three cold-adapted plant growth-promoting bacteria isolated from root of Larix gmelinii in Great Khingan.</title>
        <authorList>
            <person name="Xue H."/>
        </authorList>
    </citation>
    <scope>NUCLEOTIDE SEQUENCE [LARGE SCALE GENOMIC DNA]</scope>
    <source>
        <strain evidence="3 4">N5-1-1-5</strain>
    </source>
</reference>
<feature type="coiled-coil region" evidence="1">
    <location>
        <begin position="45"/>
        <end position="79"/>
    </location>
</feature>
<evidence type="ECO:0000256" key="1">
    <source>
        <dbReference type="SAM" id="Coils"/>
    </source>
</evidence>
<keyword evidence="1" id="KW-0175">Coiled coil</keyword>
<dbReference type="RefSeq" id="WP_258213071.1">
    <property type="nucleotide sequence ID" value="NZ_JANQBD010000006.1"/>
</dbReference>
<dbReference type="EMBL" id="JANQBD010000006">
    <property type="protein sequence ID" value="MCR8631468.1"/>
    <property type="molecule type" value="Genomic_DNA"/>
</dbReference>
<comment type="caution">
    <text evidence="3">The sequence shown here is derived from an EMBL/GenBank/DDBJ whole genome shotgun (WGS) entry which is preliminary data.</text>
</comment>
<protein>
    <submittedName>
        <fullName evidence="3">Uncharacterized protein</fullName>
    </submittedName>
</protein>
<name>A0ABT1YGW0_9BACL</name>
<evidence type="ECO:0000313" key="3">
    <source>
        <dbReference type="EMBL" id="MCR8631468.1"/>
    </source>
</evidence>
<organism evidence="3 4">
    <name type="scientific">Paenibacillus radicis</name>
    <name type="common">ex Xue et al. 2023</name>
    <dbReference type="NCBI Taxonomy" id="2972489"/>
    <lineage>
        <taxon>Bacteria</taxon>
        <taxon>Bacillati</taxon>
        <taxon>Bacillota</taxon>
        <taxon>Bacilli</taxon>
        <taxon>Bacillales</taxon>
        <taxon>Paenibacillaceae</taxon>
        <taxon>Paenibacillus</taxon>
    </lineage>
</organism>
<dbReference type="Proteomes" id="UP001300012">
    <property type="component" value="Unassembled WGS sequence"/>
</dbReference>
<evidence type="ECO:0000256" key="2">
    <source>
        <dbReference type="SAM" id="MobiDB-lite"/>
    </source>
</evidence>
<feature type="region of interest" description="Disordered" evidence="2">
    <location>
        <begin position="102"/>
        <end position="124"/>
    </location>
</feature>
<keyword evidence="4" id="KW-1185">Reference proteome</keyword>
<accession>A0ABT1YGW0</accession>
<proteinExistence type="predicted"/>